<dbReference type="InterPro" id="IPR001173">
    <property type="entry name" value="Glyco_trans_2-like"/>
</dbReference>
<gene>
    <name evidence="2" type="ORF">METZ01_LOCUS235670</name>
</gene>
<evidence type="ECO:0000259" key="1">
    <source>
        <dbReference type="Pfam" id="PF00535"/>
    </source>
</evidence>
<name>A0A382H690_9ZZZZ</name>
<dbReference type="AlphaFoldDB" id="A0A382H690"/>
<proteinExistence type="predicted"/>
<accession>A0A382H690</accession>
<protein>
    <recommendedName>
        <fullName evidence="1">Glycosyltransferase 2-like domain-containing protein</fullName>
    </recommendedName>
</protein>
<dbReference type="EMBL" id="UINC01059423">
    <property type="protein sequence ID" value="SVB82816.1"/>
    <property type="molecule type" value="Genomic_DNA"/>
</dbReference>
<dbReference type="PANTHER" id="PTHR43179:SF7">
    <property type="entry name" value="RHAMNOSYLTRANSFERASE WBBL"/>
    <property type="match status" value="1"/>
</dbReference>
<dbReference type="Gene3D" id="3.90.550.10">
    <property type="entry name" value="Spore Coat Polysaccharide Biosynthesis Protein SpsA, Chain A"/>
    <property type="match status" value="1"/>
</dbReference>
<organism evidence="2">
    <name type="scientific">marine metagenome</name>
    <dbReference type="NCBI Taxonomy" id="408172"/>
    <lineage>
        <taxon>unclassified sequences</taxon>
        <taxon>metagenomes</taxon>
        <taxon>ecological metagenomes</taxon>
    </lineage>
</organism>
<dbReference type="PANTHER" id="PTHR43179">
    <property type="entry name" value="RHAMNOSYLTRANSFERASE WBBL"/>
    <property type="match status" value="1"/>
</dbReference>
<feature type="non-terminal residue" evidence="2">
    <location>
        <position position="151"/>
    </location>
</feature>
<sequence>MLERGFPQVVRVDCDENTGFVQGNYLALEKASGDYLLLLNTDTEVESGALGPLLEFMAGHPQAGAVGPKLLNRDGTLQLSCGISPSLATEFTHKMLLHNLFPFFKFGGWDHAEIREVGWVTGACLMMRREVVAQMGFLDPALFMFYEDLEW</sequence>
<dbReference type="InterPro" id="IPR029044">
    <property type="entry name" value="Nucleotide-diphossugar_trans"/>
</dbReference>
<evidence type="ECO:0000313" key="2">
    <source>
        <dbReference type="EMBL" id="SVB82816.1"/>
    </source>
</evidence>
<feature type="domain" description="Glycosyltransferase 2-like" evidence="1">
    <location>
        <begin position="7"/>
        <end position="100"/>
    </location>
</feature>
<dbReference type="Pfam" id="PF00535">
    <property type="entry name" value="Glycos_transf_2"/>
    <property type="match status" value="1"/>
</dbReference>
<dbReference type="SUPFAM" id="SSF53448">
    <property type="entry name" value="Nucleotide-diphospho-sugar transferases"/>
    <property type="match status" value="1"/>
</dbReference>
<reference evidence="2" key="1">
    <citation type="submission" date="2018-05" db="EMBL/GenBank/DDBJ databases">
        <authorList>
            <person name="Lanie J.A."/>
            <person name="Ng W.-L."/>
            <person name="Kazmierczak K.M."/>
            <person name="Andrzejewski T.M."/>
            <person name="Davidsen T.M."/>
            <person name="Wayne K.J."/>
            <person name="Tettelin H."/>
            <person name="Glass J.I."/>
            <person name="Rusch D."/>
            <person name="Podicherti R."/>
            <person name="Tsui H.-C.T."/>
            <person name="Winkler M.E."/>
        </authorList>
    </citation>
    <scope>NUCLEOTIDE SEQUENCE</scope>
</reference>